<evidence type="ECO:0000313" key="1">
    <source>
        <dbReference type="EMBL" id="GHE09070.1"/>
    </source>
</evidence>
<reference evidence="1" key="2">
    <citation type="submission" date="2020-09" db="EMBL/GenBank/DDBJ databases">
        <authorList>
            <person name="Sun Q."/>
            <person name="Ohkuma M."/>
        </authorList>
    </citation>
    <scope>NUCLEOTIDE SEQUENCE</scope>
    <source>
        <strain evidence="1">JCM 4714</strain>
    </source>
</reference>
<accession>A0A918YMV1</accession>
<reference evidence="1" key="1">
    <citation type="journal article" date="2014" name="Int. J. Syst. Evol. Microbiol.">
        <title>Complete genome sequence of Corynebacterium casei LMG S-19264T (=DSM 44701T), isolated from a smear-ripened cheese.</title>
        <authorList>
            <consortium name="US DOE Joint Genome Institute (JGI-PGF)"/>
            <person name="Walter F."/>
            <person name="Albersmeier A."/>
            <person name="Kalinowski J."/>
            <person name="Ruckert C."/>
        </authorList>
    </citation>
    <scope>NUCLEOTIDE SEQUENCE</scope>
    <source>
        <strain evidence="1">JCM 4714</strain>
    </source>
</reference>
<name>A0A918YMV1_9ACTN</name>
<sequence>MIANMHPIEELAALRNPMPEPGTVTPEDCYDDACQQVDQQRKSDALSLEAAGDQLETDPLLLALDDLKAQKEAVDAQIRRLLAWGREFHGSRPYGLEELARRAGYSVSGVRTAYGETEINQVAAQIGREPNRPRRGSVQGNR</sequence>
<gene>
    <name evidence="1" type="ORF">GCM10010339_60190</name>
</gene>
<evidence type="ECO:0000313" key="2">
    <source>
        <dbReference type="Proteomes" id="UP000655443"/>
    </source>
</evidence>
<dbReference type="EMBL" id="BMVG01000018">
    <property type="protein sequence ID" value="GHE09070.1"/>
    <property type="molecule type" value="Genomic_DNA"/>
</dbReference>
<dbReference type="Proteomes" id="UP000655443">
    <property type="component" value="Unassembled WGS sequence"/>
</dbReference>
<comment type="caution">
    <text evidence="1">The sequence shown here is derived from an EMBL/GenBank/DDBJ whole genome shotgun (WGS) entry which is preliminary data.</text>
</comment>
<dbReference type="AlphaFoldDB" id="A0A918YMV1"/>
<protein>
    <submittedName>
        <fullName evidence="1">Uncharacterized protein</fullName>
    </submittedName>
</protein>
<organism evidence="1 2">
    <name type="scientific">Streptomyces alanosinicus</name>
    <dbReference type="NCBI Taxonomy" id="68171"/>
    <lineage>
        <taxon>Bacteria</taxon>
        <taxon>Bacillati</taxon>
        <taxon>Actinomycetota</taxon>
        <taxon>Actinomycetes</taxon>
        <taxon>Kitasatosporales</taxon>
        <taxon>Streptomycetaceae</taxon>
        <taxon>Streptomyces</taxon>
    </lineage>
</organism>
<proteinExistence type="predicted"/>
<keyword evidence="2" id="KW-1185">Reference proteome</keyword>